<evidence type="ECO:0000256" key="1">
    <source>
        <dbReference type="ARBA" id="ARBA00022714"/>
    </source>
</evidence>
<dbReference type="Proteomes" id="UP000811255">
    <property type="component" value="Unassembled WGS sequence"/>
</dbReference>
<keyword evidence="5" id="KW-0411">Iron-sulfur</keyword>
<sequence>MMTSADNELLTRIGPDTAMGAMLREYWVPACRSAKLEADGAPERLRLFGENFVAFRATDGRVGFMQEACPHRCASLALARNEGNGLRCVFHGWKFSVEGKCVDAPTEPRVQRERFAESVPVRSHPTHEAGGLVWVYMGRKESPPRFPDYEFTNLPEGHVQPYRGIIRTNWLQGLEALLDSAHVTFLHSANLNSDRGRDYFKAESDYMLNDGAPAFEFDERPYGFREGAIREEGAARSYARVREVALPFFSFIPSAPRGARIVCCSIPIDDVTTAQWYIAYDTDAPLKPNLFGAFGMWSGDPDHFNSDMGDASNLWHQDRQAMKEGHWSGITGRGNAYEDFAVQESMGPIVDRSQEYLGTCDRVIYRARKLLLAAVRRHRDTGELSFVGDDIDYRAIRAVSFAFPRGADWRQVDPYELQEAAE</sequence>
<dbReference type="InterPro" id="IPR045623">
    <property type="entry name" value="LigXa_C"/>
</dbReference>
<evidence type="ECO:0000256" key="5">
    <source>
        <dbReference type="ARBA" id="ARBA00023014"/>
    </source>
</evidence>
<dbReference type="Pfam" id="PF19301">
    <property type="entry name" value="LigXa_C"/>
    <property type="match status" value="1"/>
</dbReference>
<dbReference type="SUPFAM" id="SSF50022">
    <property type="entry name" value="ISP domain"/>
    <property type="match status" value="1"/>
</dbReference>
<dbReference type="Gene3D" id="2.102.10.10">
    <property type="entry name" value="Rieske [2Fe-2S] iron-sulphur domain"/>
    <property type="match status" value="1"/>
</dbReference>
<evidence type="ECO:0000313" key="8">
    <source>
        <dbReference type="Proteomes" id="UP000811255"/>
    </source>
</evidence>
<keyword evidence="8" id="KW-1185">Reference proteome</keyword>
<dbReference type="SUPFAM" id="SSF55961">
    <property type="entry name" value="Bet v1-like"/>
    <property type="match status" value="1"/>
</dbReference>
<evidence type="ECO:0000256" key="2">
    <source>
        <dbReference type="ARBA" id="ARBA00022723"/>
    </source>
</evidence>
<dbReference type="PROSITE" id="PS51296">
    <property type="entry name" value="RIESKE"/>
    <property type="match status" value="1"/>
</dbReference>
<organism evidence="7 8">
    <name type="scientific">Croceibacterium selenioxidans</name>
    <dbReference type="NCBI Taxonomy" id="2838833"/>
    <lineage>
        <taxon>Bacteria</taxon>
        <taxon>Pseudomonadati</taxon>
        <taxon>Pseudomonadota</taxon>
        <taxon>Alphaproteobacteria</taxon>
        <taxon>Sphingomonadales</taxon>
        <taxon>Erythrobacteraceae</taxon>
        <taxon>Croceibacterium</taxon>
    </lineage>
</organism>
<protein>
    <submittedName>
        <fullName evidence="7">Rieske 2Fe-2S domain-containing protein</fullName>
    </submittedName>
</protein>
<evidence type="ECO:0000313" key="7">
    <source>
        <dbReference type="EMBL" id="MBT2134988.1"/>
    </source>
</evidence>
<gene>
    <name evidence="7" type="ORF">KK137_11645</name>
</gene>
<dbReference type="EMBL" id="JAHFVK010000002">
    <property type="protein sequence ID" value="MBT2134988.1"/>
    <property type="molecule type" value="Genomic_DNA"/>
</dbReference>
<dbReference type="RefSeq" id="WP_214536586.1">
    <property type="nucleotide sequence ID" value="NZ_JAHFVK010000002.1"/>
</dbReference>
<keyword evidence="4" id="KW-0408">Iron</keyword>
<dbReference type="PANTHER" id="PTHR21266:SF59">
    <property type="entry name" value="BLR4922 PROTEIN"/>
    <property type="match status" value="1"/>
</dbReference>
<accession>A0ABS5W5G6</accession>
<evidence type="ECO:0000256" key="3">
    <source>
        <dbReference type="ARBA" id="ARBA00023002"/>
    </source>
</evidence>
<proteinExistence type="predicted"/>
<evidence type="ECO:0000256" key="4">
    <source>
        <dbReference type="ARBA" id="ARBA00023004"/>
    </source>
</evidence>
<dbReference type="Pfam" id="PF00355">
    <property type="entry name" value="Rieske"/>
    <property type="match status" value="1"/>
</dbReference>
<dbReference type="CDD" id="cd03479">
    <property type="entry name" value="Rieske_RO_Alpha_PhDO_like"/>
    <property type="match status" value="1"/>
</dbReference>
<evidence type="ECO:0000259" key="6">
    <source>
        <dbReference type="PROSITE" id="PS51296"/>
    </source>
</evidence>
<dbReference type="PANTHER" id="PTHR21266">
    <property type="entry name" value="IRON-SULFUR DOMAIN CONTAINING PROTEIN"/>
    <property type="match status" value="1"/>
</dbReference>
<dbReference type="InterPro" id="IPR050584">
    <property type="entry name" value="Cholesterol_7-desaturase"/>
</dbReference>
<keyword evidence="2" id="KW-0479">Metal-binding</keyword>
<name>A0ABS5W5G6_9SPHN</name>
<feature type="domain" description="Rieske" evidence="6">
    <location>
        <begin position="27"/>
        <end position="135"/>
    </location>
</feature>
<keyword evidence="1" id="KW-0001">2Fe-2S</keyword>
<keyword evidence="3" id="KW-0560">Oxidoreductase</keyword>
<dbReference type="InterPro" id="IPR017941">
    <property type="entry name" value="Rieske_2Fe-2S"/>
</dbReference>
<comment type="caution">
    <text evidence="7">The sequence shown here is derived from an EMBL/GenBank/DDBJ whole genome shotgun (WGS) entry which is preliminary data.</text>
</comment>
<dbReference type="InterPro" id="IPR036922">
    <property type="entry name" value="Rieske_2Fe-2S_sf"/>
</dbReference>
<reference evidence="7 8" key="1">
    <citation type="submission" date="2021-05" db="EMBL/GenBank/DDBJ databases">
        <title>Croceibacterium sp. LX-88 genome sequence.</title>
        <authorList>
            <person name="Luo X."/>
        </authorList>
    </citation>
    <scope>NUCLEOTIDE SEQUENCE [LARGE SCALE GENOMIC DNA]</scope>
    <source>
        <strain evidence="7 8">LX-88</strain>
    </source>
</reference>